<name>A0ABZ1C1R0_9BACT</name>
<reference evidence="2 3" key="2">
    <citation type="submission" date="2023-12" db="EMBL/GenBank/DDBJ databases">
        <title>Description of an unclassified Opitutus bacterium of Verrucomicrobiota.</title>
        <authorList>
            <person name="Zhang D.-F."/>
        </authorList>
    </citation>
    <scope>NUCLEOTIDE SEQUENCE [LARGE SCALE GENOMIC DNA]</scope>
    <source>
        <strain evidence="2 3">WL0086</strain>
    </source>
</reference>
<dbReference type="EMBL" id="CP139781">
    <property type="protein sequence ID" value="WRQ85529.1"/>
    <property type="molecule type" value="Genomic_DNA"/>
</dbReference>
<accession>A0ABZ1C1R0</accession>
<dbReference type="InterPro" id="IPR018958">
    <property type="entry name" value="Knr4/Smi1-like_dom"/>
</dbReference>
<evidence type="ECO:0000313" key="3">
    <source>
        <dbReference type="Proteomes" id="UP000738431"/>
    </source>
</evidence>
<dbReference type="SUPFAM" id="SSF160631">
    <property type="entry name" value="SMI1/KNR4-like"/>
    <property type="match status" value="1"/>
</dbReference>
<organism evidence="2 3">
    <name type="scientific">Actomonas aquatica</name>
    <dbReference type="NCBI Taxonomy" id="2866162"/>
    <lineage>
        <taxon>Bacteria</taxon>
        <taxon>Pseudomonadati</taxon>
        <taxon>Verrucomicrobiota</taxon>
        <taxon>Opitutia</taxon>
        <taxon>Opitutales</taxon>
        <taxon>Opitutaceae</taxon>
        <taxon>Actomonas</taxon>
    </lineage>
</organism>
<dbReference type="RefSeq" id="WP_221033324.1">
    <property type="nucleotide sequence ID" value="NZ_CP139781.1"/>
</dbReference>
<protein>
    <submittedName>
        <fullName evidence="2">SMI1/KNR4 family protein</fullName>
    </submittedName>
</protein>
<gene>
    <name evidence="2" type="ORF">K1X11_012020</name>
</gene>
<dbReference type="Proteomes" id="UP000738431">
    <property type="component" value="Chromosome"/>
</dbReference>
<evidence type="ECO:0000259" key="1">
    <source>
        <dbReference type="Pfam" id="PF09346"/>
    </source>
</evidence>
<proteinExistence type="predicted"/>
<keyword evidence="3" id="KW-1185">Reference proteome</keyword>
<reference evidence="2 3" key="1">
    <citation type="submission" date="2021-08" db="EMBL/GenBank/DDBJ databases">
        <authorList>
            <person name="Zhang D."/>
            <person name="Zhang A."/>
            <person name="Wang L."/>
        </authorList>
    </citation>
    <scope>NUCLEOTIDE SEQUENCE [LARGE SCALE GENOMIC DNA]</scope>
    <source>
        <strain evidence="2 3">WL0086</strain>
    </source>
</reference>
<evidence type="ECO:0000313" key="2">
    <source>
        <dbReference type="EMBL" id="WRQ85529.1"/>
    </source>
</evidence>
<dbReference type="Gene3D" id="3.40.1580.10">
    <property type="entry name" value="SMI1/KNR4-like"/>
    <property type="match status" value="1"/>
</dbReference>
<dbReference type="Pfam" id="PF09346">
    <property type="entry name" value="SMI1_KNR4"/>
    <property type="match status" value="1"/>
</dbReference>
<sequence>MADRYLDKRLELPSAYVEFIESCDGWEGDLGEKIGYVVIWSKETIQDRWQSYQMDEFMSDEWFPFGSDGGDEMLCFDLRRGDDSVFTLPYIGMSAEEPIPKCDSFSTISSAIAESPADE</sequence>
<dbReference type="InterPro" id="IPR037883">
    <property type="entry name" value="Knr4/Smi1-like_sf"/>
</dbReference>
<feature type="domain" description="Knr4/Smi1-like" evidence="1">
    <location>
        <begin position="11"/>
        <end position="107"/>
    </location>
</feature>